<comment type="caution">
    <text evidence="2">The sequence shown here is derived from an EMBL/GenBank/DDBJ whole genome shotgun (WGS) entry which is preliminary data.</text>
</comment>
<keyword evidence="3" id="KW-1185">Reference proteome</keyword>
<evidence type="ECO:0000256" key="1">
    <source>
        <dbReference type="SAM" id="Phobius"/>
    </source>
</evidence>
<dbReference type="RefSeq" id="WP_366190671.1">
    <property type="nucleotide sequence ID" value="NZ_JBFBVU010000001.1"/>
</dbReference>
<gene>
    <name evidence="2" type="ORF">AB0T83_00610</name>
</gene>
<keyword evidence="1" id="KW-0812">Transmembrane</keyword>
<dbReference type="Proteomes" id="UP001553161">
    <property type="component" value="Unassembled WGS sequence"/>
</dbReference>
<feature type="transmembrane region" description="Helical" evidence="1">
    <location>
        <begin position="368"/>
        <end position="386"/>
    </location>
</feature>
<protein>
    <submittedName>
        <fullName evidence="2">DUF3422 domain-containing protein</fullName>
    </submittedName>
</protein>
<feature type="transmembrane region" description="Helical" evidence="1">
    <location>
        <begin position="398"/>
        <end position="415"/>
    </location>
</feature>
<evidence type="ECO:0000313" key="2">
    <source>
        <dbReference type="EMBL" id="MEV8465280.1"/>
    </source>
</evidence>
<keyword evidence="1" id="KW-0472">Membrane</keyword>
<proteinExistence type="predicted"/>
<evidence type="ECO:0000313" key="3">
    <source>
        <dbReference type="Proteomes" id="UP001553161"/>
    </source>
</evidence>
<dbReference type="EMBL" id="JBFBVU010000001">
    <property type="protein sequence ID" value="MEV8465280.1"/>
    <property type="molecule type" value="Genomic_DNA"/>
</dbReference>
<accession>A0ABV3L150</accession>
<dbReference type="Pfam" id="PF11902">
    <property type="entry name" value="DUF3422"/>
    <property type="match status" value="1"/>
</dbReference>
<sequence length="423" mass="47603">MKDHELRYALSNELHARPFPSLKAPSRALFLAFKRPDNAAARDREADRAHLLDLLDRFGAQHPQPDATHYFGAIGLHMLKWESHTEFVSYTLFSDGLAAVPFTGQDFHLFPSDWLEKIPGVRVTSALVRVETLTPETDLEGKLAEWFVSDSVACSHVVDDAAIVASDFRIDTQGHIRMALFARPGTGPSRIGRIVQRLCEIETYKSMSMLGLAMARELNQKMNTVETDLSDLIADMSNEGRPSESTLHSLLKSSADLENLSARASFRFGATRAYEALVAQRIQALREERREGRQTLGEFMMRRFDPAMRTVHSCEARLNRMTERATRAGELLRTRVDVERSAQNQKLLESMDQRADVQLRLQQTVEGLSVVAISYYAINLALYMVGPLGYGLGLSKTWLAALVTPPVIAAVWYAVERIKKRFH</sequence>
<keyword evidence="1" id="KW-1133">Transmembrane helix</keyword>
<organism evidence="2 3">
    <name type="scientific">Meridianimarinicoccus marinus</name>
    <dbReference type="NCBI Taxonomy" id="3231483"/>
    <lineage>
        <taxon>Bacteria</taxon>
        <taxon>Pseudomonadati</taxon>
        <taxon>Pseudomonadota</taxon>
        <taxon>Alphaproteobacteria</taxon>
        <taxon>Rhodobacterales</taxon>
        <taxon>Paracoccaceae</taxon>
        <taxon>Meridianimarinicoccus</taxon>
    </lineage>
</organism>
<name>A0ABV3L150_9RHOB</name>
<dbReference type="InterPro" id="IPR021830">
    <property type="entry name" value="DUF3422"/>
</dbReference>
<reference evidence="2 3" key="1">
    <citation type="submission" date="2024-07" db="EMBL/GenBank/DDBJ databases">
        <authorList>
            <person name="Kang M."/>
        </authorList>
    </citation>
    <scope>NUCLEOTIDE SEQUENCE [LARGE SCALE GENOMIC DNA]</scope>
    <source>
        <strain evidence="2 3">DFM31</strain>
    </source>
</reference>